<accession>A0A4Y7UHW3</accession>
<evidence type="ECO:0000313" key="1">
    <source>
        <dbReference type="EMBL" id="TCN52472.1"/>
    </source>
</evidence>
<evidence type="ECO:0000313" key="4">
    <source>
        <dbReference type="Proteomes" id="UP000298340"/>
    </source>
</evidence>
<evidence type="ECO:0000313" key="3">
    <source>
        <dbReference type="Proteomes" id="UP000295270"/>
    </source>
</evidence>
<dbReference type="PROSITE" id="PS51257">
    <property type="entry name" value="PROKAR_LIPOPROTEIN"/>
    <property type="match status" value="1"/>
</dbReference>
<dbReference type="EMBL" id="QWDN01000001">
    <property type="protein sequence ID" value="TEB45442.1"/>
    <property type="molecule type" value="Genomic_DNA"/>
</dbReference>
<evidence type="ECO:0008006" key="5">
    <source>
        <dbReference type="Google" id="ProtNLM"/>
    </source>
</evidence>
<sequence>MKKLIILLLLISFSCKIGQNEYQTKNENITVYNINDQVPINSKKIRSIKYNRNIIKKNLDYDSLIEKAKEEAIKNNGNAIKIVYHKPLEGNRKSIHIIKFDILKVNSSQIDNKRDVDDSIKFNDYANINIYRYGGGYFIGYELHIGDSVVKIRNNLKITIKVKKAAKYLIWVNNKKEETVELDILLGKDYYIKCGTKVGFFAGIPEFKVMDNTLGKKEFDSFFPRKQ</sequence>
<comment type="caution">
    <text evidence="2">The sequence shown here is derived from an EMBL/GenBank/DDBJ whole genome shotgun (WGS) entry which is preliminary data.</text>
</comment>
<gene>
    <name evidence="2" type="ORF">D0809_00045</name>
    <name evidence="1" type="ORF">EV142_11010</name>
</gene>
<name>A0A4Y7UHW3_9FLAO</name>
<protein>
    <recommendedName>
        <fullName evidence="5">DUF2846 domain-containing protein</fullName>
    </recommendedName>
</protein>
<evidence type="ECO:0000313" key="2">
    <source>
        <dbReference type="EMBL" id="TEB45442.1"/>
    </source>
</evidence>
<dbReference type="EMBL" id="SLWA01000010">
    <property type="protein sequence ID" value="TCN52472.1"/>
    <property type="molecule type" value="Genomic_DNA"/>
</dbReference>
<dbReference type="Proteomes" id="UP000298340">
    <property type="component" value="Unassembled WGS sequence"/>
</dbReference>
<reference evidence="1" key="3">
    <citation type="submission" date="2019-03" db="EMBL/GenBank/DDBJ databases">
        <authorList>
            <person name="Whitman W."/>
            <person name="Huntemann M."/>
            <person name="Clum A."/>
            <person name="Pillay M."/>
            <person name="Palaniappan K."/>
            <person name="Varghese N."/>
            <person name="Mikhailova N."/>
            <person name="Stamatis D."/>
            <person name="Reddy T."/>
            <person name="Daum C."/>
            <person name="Shapiro N."/>
            <person name="Ivanova N."/>
            <person name="Kyrpides N."/>
            <person name="Woyke T."/>
        </authorList>
    </citation>
    <scope>NUCLEOTIDE SEQUENCE</scope>
    <source>
        <strain evidence="1">P5626</strain>
    </source>
</reference>
<reference evidence="2 4" key="2">
    <citation type="journal article" date="2018" name="Syst. Appl. Microbiol.">
        <title>Flavobacterium circumlabens sp. nov. and Flavobacterium cupreum sp. nov., two psychrotrophic species isolated from Antarctic environmental samples.</title>
        <authorList>
            <person name="Kralova S."/>
            <person name="Busse H.J."/>
            <person name="Svec P."/>
            <person name="Maslanova I."/>
            <person name="Stankova E."/>
            <person name="Bartak M."/>
            <person name="Sedlacek I."/>
        </authorList>
    </citation>
    <scope>NUCLEOTIDE SEQUENCE [LARGE SCALE GENOMIC DNA]</scope>
    <source>
        <strain evidence="2 4">CCM 8828</strain>
    </source>
</reference>
<keyword evidence="3" id="KW-1185">Reference proteome</keyword>
<proteinExistence type="predicted"/>
<dbReference type="RefSeq" id="WP_132037621.1">
    <property type="nucleotide sequence ID" value="NZ_QWDN01000001.1"/>
</dbReference>
<dbReference type="AlphaFoldDB" id="A0A4Y7UHW3"/>
<reference evidence="1 3" key="1">
    <citation type="journal article" date="2015" name="Stand. Genomic Sci.">
        <title>Genomic Encyclopedia of Bacterial and Archaeal Type Strains, Phase III: the genomes of soil and plant-associated and newly described type strains.</title>
        <authorList>
            <person name="Whitman W.B."/>
            <person name="Woyke T."/>
            <person name="Klenk H.P."/>
            <person name="Zhou Y."/>
            <person name="Lilburn T.G."/>
            <person name="Beck B.J."/>
            <person name="De Vos P."/>
            <person name="Vandamme P."/>
            <person name="Eisen J.A."/>
            <person name="Garrity G."/>
            <person name="Hugenholtz P."/>
            <person name="Kyrpides N.C."/>
        </authorList>
    </citation>
    <scope>NUCLEOTIDE SEQUENCE [LARGE SCALE GENOMIC DNA]</scope>
    <source>
        <strain evidence="1 3">P5626</strain>
    </source>
</reference>
<organism evidence="2 4">
    <name type="scientific">Flavobacterium circumlabens</name>
    <dbReference type="NCBI Taxonomy" id="2133765"/>
    <lineage>
        <taxon>Bacteria</taxon>
        <taxon>Pseudomonadati</taxon>
        <taxon>Bacteroidota</taxon>
        <taxon>Flavobacteriia</taxon>
        <taxon>Flavobacteriales</taxon>
        <taxon>Flavobacteriaceae</taxon>
        <taxon>Flavobacterium</taxon>
    </lineage>
</organism>
<dbReference type="Proteomes" id="UP000295270">
    <property type="component" value="Unassembled WGS sequence"/>
</dbReference>